<name>A0A6A0A0J6_HAELA</name>
<evidence type="ECO:0000313" key="2">
    <source>
        <dbReference type="Proteomes" id="UP000485058"/>
    </source>
</evidence>
<dbReference type="EMBL" id="BLLF01003460">
    <property type="protein sequence ID" value="GFH27400.1"/>
    <property type="molecule type" value="Genomic_DNA"/>
</dbReference>
<reference evidence="1 2" key="1">
    <citation type="submission" date="2020-02" db="EMBL/GenBank/DDBJ databases">
        <title>Draft genome sequence of Haematococcus lacustris strain NIES-144.</title>
        <authorList>
            <person name="Morimoto D."/>
            <person name="Nakagawa S."/>
            <person name="Yoshida T."/>
            <person name="Sawayama S."/>
        </authorList>
    </citation>
    <scope>NUCLEOTIDE SEQUENCE [LARGE SCALE GENOMIC DNA]</scope>
    <source>
        <strain evidence="1 2">NIES-144</strain>
    </source>
</reference>
<sequence>MYASSRVMWFCINWGCMDLDKRMVILTLKDVAAHLCSSLASLRVPFRTAAQTVAGLSSLSSRQVAGGSYQLTYLDDDMLIGRATALGGVFIFSRAP</sequence>
<gene>
    <name evidence="1" type="ORF">HaLaN_25713</name>
</gene>
<dbReference type="AlphaFoldDB" id="A0A6A0A0J6"/>
<comment type="caution">
    <text evidence="1">The sequence shown here is derived from an EMBL/GenBank/DDBJ whole genome shotgun (WGS) entry which is preliminary data.</text>
</comment>
<keyword evidence="2" id="KW-1185">Reference proteome</keyword>
<dbReference type="Proteomes" id="UP000485058">
    <property type="component" value="Unassembled WGS sequence"/>
</dbReference>
<evidence type="ECO:0000313" key="1">
    <source>
        <dbReference type="EMBL" id="GFH27400.1"/>
    </source>
</evidence>
<proteinExistence type="predicted"/>
<organism evidence="1 2">
    <name type="scientific">Haematococcus lacustris</name>
    <name type="common">Green alga</name>
    <name type="synonym">Haematococcus pluvialis</name>
    <dbReference type="NCBI Taxonomy" id="44745"/>
    <lineage>
        <taxon>Eukaryota</taxon>
        <taxon>Viridiplantae</taxon>
        <taxon>Chlorophyta</taxon>
        <taxon>core chlorophytes</taxon>
        <taxon>Chlorophyceae</taxon>
        <taxon>CS clade</taxon>
        <taxon>Chlamydomonadales</taxon>
        <taxon>Haematococcaceae</taxon>
        <taxon>Haematococcus</taxon>
    </lineage>
</organism>
<protein>
    <submittedName>
        <fullName evidence="1">PAP_fibrillin domain-containing protein</fullName>
    </submittedName>
</protein>
<accession>A0A6A0A0J6</accession>